<comment type="caution">
    <text evidence="1">The sequence shown here is derived from an EMBL/GenBank/DDBJ whole genome shotgun (WGS) entry which is preliminary data.</text>
</comment>
<dbReference type="AlphaFoldDB" id="A0A0W0Z775"/>
<name>A0A0W0Z775_LEGSP</name>
<accession>A0A0W0Z775</accession>
<dbReference type="OrthoDB" id="8906462at2"/>
<evidence type="ECO:0000313" key="1">
    <source>
        <dbReference type="EMBL" id="KTD64630.1"/>
    </source>
</evidence>
<reference evidence="1 2" key="1">
    <citation type="submission" date="2015-11" db="EMBL/GenBank/DDBJ databases">
        <title>Genomic analysis of 38 Legionella species identifies large and diverse effector repertoires.</title>
        <authorList>
            <person name="Burstein D."/>
            <person name="Amaro F."/>
            <person name="Zusman T."/>
            <person name="Lifshitz Z."/>
            <person name="Cohen O."/>
            <person name="Gilbert J.A."/>
            <person name="Pupko T."/>
            <person name="Shuman H.A."/>
            <person name="Segal G."/>
        </authorList>
    </citation>
    <scope>NUCLEOTIDE SEQUENCE [LARGE SCALE GENOMIC DNA]</scope>
    <source>
        <strain evidence="1 2">Mt.St.Helens-9</strain>
    </source>
</reference>
<dbReference type="STRING" id="452.Lspi_0797"/>
<proteinExistence type="predicted"/>
<gene>
    <name evidence="1" type="ORF">Lspi_0797</name>
</gene>
<evidence type="ECO:0000313" key="2">
    <source>
        <dbReference type="Proteomes" id="UP000054877"/>
    </source>
</evidence>
<organism evidence="1 2">
    <name type="scientific">Legionella spiritensis</name>
    <dbReference type="NCBI Taxonomy" id="452"/>
    <lineage>
        <taxon>Bacteria</taxon>
        <taxon>Pseudomonadati</taxon>
        <taxon>Pseudomonadota</taxon>
        <taxon>Gammaproteobacteria</taxon>
        <taxon>Legionellales</taxon>
        <taxon>Legionellaceae</taxon>
        <taxon>Legionella</taxon>
    </lineage>
</organism>
<dbReference type="EMBL" id="LNYX01000012">
    <property type="protein sequence ID" value="KTD64630.1"/>
    <property type="molecule type" value="Genomic_DNA"/>
</dbReference>
<keyword evidence="2" id="KW-1185">Reference proteome</keyword>
<protein>
    <recommendedName>
        <fullName evidence="3">DUF2845 domain-containing protein</fullName>
    </recommendedName>
</protein>
<dbReference type="Pfam" id="PF11006">
    <property type="entry name" value="DUF2845"/>
    <property type="match status" value="1"/>
</dbReference>
<dbReference type="PATRIC" id="fig|452.5.peg.875"/>
<dbReference type="Proteomes" id="UP000054877">
    <property type="component" value="Unassembled WGS sequence"/>
</dbReference>
<evidence type="ECO:0008006" key="3">
    <source>
        <dbReference type="Google" id="ProtNLM"/>
    </source>
</evidence>
<sequence>MRFIGCKLRMEGKDMKQALVLAGIVLMFGGFSSGYAMRCQQNLVYEGDSKYIVLKKCGEPLAKDMYENPEILFSEYDVPYTDIGNVYEVWTYQRSSNEFLYEVLFENGRVKSISANRSNF</sequence>
<dbReference type="InterPro" id="IPR021268">
    <property type="entry name" value="DUF2845"/>
</dbReference>